<keyword evidence="7" id="KW-0057">Aromatic amino acid biosynthesis</keyword>
<evidence type="ECO:0000256" key="5">
    <source>
        <dbReference type="ARBA" id="ARBA00022793"/>
    </source>
</evidence>
<dbReference type="PANTHER" id="PTHR22854:SF2">
    <property type="entry name" value="INDOLE-3-GLYCEROL-PHOSPHATE SYNTHASE"/>
    <property type="match status" value="1"/>
</dbReference>
<gene>
    <name evidence="10" type="primary">trpC</name>
    <name evidence="10" type="ORF">Poly30_34930</name>
</gene>
<keyword evidence="4" id="KW-0028">Amino-acid biosynthesis</keyword>
<dbReference type="InterPro" id="IPR001468">
    <property type="entry name" value="Indole-3-GlycerolPSynthase_CS"/>
</dbReference>
<organism evidence="10 11">
    <name type="scientific">Saltatorellus ferox</name>
    <dbReference type="NCBI Taxonomy" id="2528018"/>
    <lineage>
        <taxon>Bacteria</taxon>
        <taxon>Pseudomonadati</taxon>
        <taxon>Planctomycetota</taxon>
        <taxon>Planctomycetia</taxon>
        <taxon>Planctomycetia incertae sedis</taxon>
        <taxon>Saltatorellus</taxon>
    </lineage>
</organism>
<comment type="pathway">
    <text evidence="2">Amino-acid biosynthesis; L-tryptophan biosynthesis; L-tryptophan from chorismate: step 4/5.</text>
</comment>
<accession>A0A518EV36</accession>
<keyword evidence="6" id="KW-0822">Tryptophan biosynthesis</keyword>
<keyword evidence="5" id="KW-0210">Decarboxylase</keyword>
<reference evidence="10 11" key="1">
    <citation type="submission" date="2019-02" db="EMBL/GenBank/DDBJ databases">
        <title>Deep-cultivation of Planctomycetes and their phenomic and genomic characterization uncovers novel biology.</title>
        <authorList>
            <person name="Wiegand S."/>
            <person name="Jogler M."/>
            <person name="Boedeker C."/>
            <person name="Pinto D."/>
            <person name="Vollmers J."/>
            <person name="Rivas-Marin E."/>
            <person name="Kohn T."/>
            <person name="Peeters S.H."/>
            <person name="Heuer A."/>
            <person name="Rast P."/>
            <person name="Oberbeckmann S."/>
            <person name="Bunk B."/>
            <person name="Jeske O."/>
            <person name="Meyerdierks A."/>
            <person name="Storesund J.E."/>
            <person name="Kallscheuer N."/>
            <person name="Luecker S."/>
            <person name="Lage O.M."/>
            <person name="Pohl T."/>
            <person name="Merkel B.J."/>
            <person name="Hornburger P."/>
            <person name="Mueller R.-W."/>
            <person name="Bruemmer F."/>
            <person name="Labrenz M."/>
            <person name="Spormann A.M."/>
            <person name="Op den Camp H."/>
            <person name="Overmann J."/>
            <person name="Amann R."/>
            <person name="Jetten M.S.M."/>
            <person name="Mascher T."/>
            <person name="Medema M.H."/>
            <person name="Devos D.P."/>
            <person name="Kaster A.-K."/>
            <person name="Ovreas L."/>
            <person name="Rohde M."/>
            <person name="Galperin M.Y."/>
            <person name="Jogler C."/>
        </authorList>
    </citation>
    <scope>NUCLEOTIDE SEQUENCE [LARGE SCALE GENOMIC DNA]</scope>
    <source>
        <strain evidence="10 11">Poly30</strain>
    </source>
</reference>
<dbReference type="EMBL" id="CP036434">
    <property type="protein sequence ID" value="QDV07957.1"/>
    <property type="molecule type" value="Genomic_DNA"/>
</dbReference>
<keyword evidence="8 10" id="KW-0456">Lyase</keyword>
<protein>
    <recommendedName>
        <fullName evidence="3">indole-3-glycerol-phosphate synthase</fullName>
        <ecNumber evidence="3">4.1.1.48</ecNumber>
    </recommendedName>
</protein>
<dbReference type="InterPro" id="IPR013798">
    <property type="entry name" value="Indole-3-glycerol_P_synth_dom"/>
</dbReference>
<evidence type="ECO:0000256" key="6">
    <source>
        <dbReference type="ARBA" id="ARBA00022822"/>
    </source>
</evidence>
<sequence length="268" mass="28713">MKIQKTGTRLDPILESVAAHAIERRRARGGAPVADPDPVRGTRFVRALGTPGELSFIAECKRRSPSVGELTSEVDLGARAEAYARGGAAALSILTEQDHFRGHPDDLIAAAKAGLPRLRKDFLLDVDMVVETVAMGADAVLLLAVCLDDAQLRDMRAAARELGLAVLLEVHDEEELERGLRVDPDCLGVNARDLRTFEVDLGVTERLLPLVPPGIVRVAESGIHAAESALRMRRAGADAVLVGEALMKSGDPAATLRQWRAFVGEGQP</sequence>
<proteinExistence type="predicted"/>
<evidence type="ECO:0000256" key="4">
    <source>
        <dbReference type="ARBA" id="ARBA00022605"/>
    </source>
</evidence>
<dbReference type="RefSeq" id="WP_145199770.1">
    <property type="nucleotide sequence ID" value="NZ_CP036434.1"/>
</dbReference>
<dbReference type="Proteomes" id="UP000320390">
    <property type="component" value="Chromosome"/>
</dbReference>
<dbReference type="Gene3D" id="3.20.20.70">
    <property type="entry name" value="Aldolase class I"/>
    <property type="match status" value="1"/>
</dbReference>
<dbReference type="AlphaFoldDB" id="A0A518EV36"/>
<dbReference type="CDD" id="cd00331">
    <property type="entry name" value="IGPS"/>
    <property type="match status" value="1"/>
</dbReference>
<evidence type="ECO:0000256" key="3">
    <source>
        <dbReference type="ARBA" id="ARBA00012362"/>
    </source>
</evidence>
<dbReference type="OrthoDB" id="9804217at2"/>
<dbReference type="GO" id="GO:0000162">
    <property type="term" value="P:L-tryptophan biosynthetic process"/>
    <property type="evidence" value="ECO:0007669"/>
    <property type="project" value="UniProtKB-UniPathway"/>
</dbReference>
<comment type="catalytic activity">
    <reaction evidence="1">
        <text>1-(2-carboxyphenylamino)-1-deoxy-D-ribulose 5-phosphate + H(+) = (1S,2R)-1-C-(indol-3-yl)glycerol 3-phosphate + CO2 + H2O</text>
        <dbReference type="Rhea" id="RHEA:23476"/>
        <dbReference type="ChEBI" id="CHEBI:15377"/>
        <dbReference type="ChEBI" id="CHEBI:15378"/>
        <dbReference type="ChEBI" id="CHEBI:16526"/>
        <dbReference type="ChEBI" id="CHEBI:58613"/>
        <dbReference type="ChEBI" id="CHEBI:58866"/>
        <dbReference type="EC" id="4.1.1.48"/>
    </reaction>
</comment>
<evidence type="ECO:0000256" key="7">
    <source>
        <dbReference type="ARBA" id="ARBA00023141"/>
    </source>
</evidence>
<dbReference type="InterPro" id="IPR013785">
    <property type="entry name" value="Aldolase_TIM"/>
</dbReference>
<dbReference type="InterPro" id="IPR045186">
    <property type="entry name" value="Indole-3-glycerol_P_synth"/>
</dbReference>
<name>A0A518EV36_9BACT</name>
<keyword evidence="11" id="KW-1185">Reference proteome</keyword>
<evidence type="ECO:0000256" key="1">
    <source>
        <dbReference type="ARBA" id="ARBA00001633"/>
    </source>
</evidence>
<dbReference type="SUPFAM" id="SSF51366">
    <property type="entry name" value="Ribulose-phoshate binding barrel"/>
    <property type="match status" value="1"/>
</dbReference>
<dbReference type="PANTHER" id="PTHR22854">
    <property type="entry name" value="TRYPTOPHAN BIOSYNTHESIS PROTEIN"/>
    <property type="match status" value="1"/>
</dbReference>
<dbReference type="UniPathway" id="UPA00035">
    <property type="reaction ID" value="UER00043"/>
</dbReference>
<dbReference type="GO" id="GO:0004425">
    <property type="term" value="F:indole-3-glycerol-phosphate synthase activity"/>
    <property type="evidence" value="ECO:0007669"/>
    <property type="project" value="UniProtKB-EC"/>
</dbReference>
<evidence type="ECO:0000256" key="2">
    <source>
        <dbReference type="ARBA" id="ARBA00004696"/>
    </source>
</evidence>
<feature type="domain" description="Indole-3-glycerol phosphate synthase" evidence="9">
    <location>
        <begin position="45"/>
        <end position="258"/>
    </location>
</feature>
<dbReference type="PROSITE" id="PS00614">
    <property type="entry name" value="IGPS"/>
    <property type="match status" value="1"/>
</dbReference>
<dbReference type="GO" id="GO:0004640">
    <property type="term" value="F:phosphoribosylanthranilate isomerase activity"/>
    <property type="evidence" value="ECO:0007669"/>
    <property type="project" value="TreeGrafter"/>
</dbReference>
<dbReference type="InterPro" id="IPR011060">
    <property type="entry name" value="RibuloseP-bd_barrel"/>
</dbReference>
<evidence type="ECO:0000313" key="10">
    <source>
        <dbReference type="EMBL" id="QDV07957.1"/>
    </source>
</evidence>
<evidence type="ECO:0000259" key="9">
    <source>
        <dbReference type="Pfam" id="PF00218"/>
    </source>
</evidence>
<dbReference type="Pfam" id="PF00218">
    <property type="entry name" value="IGPS"/>
    <property type="match status" value="1"/>
</dbReference>
<dbReference type="EC" id="4.1.1.48" evidence="3"/>
<evidence type="ECO:0000256" key="8">
    <source>
        <dbReference type="ARBA" id="ARBA00023239"/>
    </source>
</evidence>
<evidence type="ECO:0000313" key="11">
    <source>
        <dbReference type="Proteomes" id="UP000320390"/>
    </source>
</evidence>